<reference evidence="2 3" key="1">
    <citation type="submission" date="2023-06" db="EMBL/GenBank/DDBJ databases">
        <title>Paenibacillus polygonum sp. nov., an endophytic bacterium, isolated from Polygonum lapathifolium L. in Nanji Wetland National Nature Reserve, South of Poyang Lake, Jiangxi Province, China.</title>
        <authorList>
            <person name="Yu Z."/>
        </authorList>
    </citation>
    <scope>NUCLEOTIDE SEQUENCE [LARGE SCALE GENOMIC DNA]</scope>
    <source>
        <strain evidence="2 3">C31</strain>
    </source>
</reference>
<keyword evidence="1" id="KW-1133">Transmembrane helix</keyword>
<organism evidence="2 3">
    <name type="scientific">Paenibacillus polygoni</name>
    <dbReference type="NCBI Taxonomy" id="3050112"/>
    <lineage>
        <taxon>Bacteria</taxon>
        <taxon>Bacillati</taxon>
        <taxon>Bacillota</taxon>
        <taxon>Bacilli</taxon>
        <taxon>Bacillales</taxon>
        <taxon>Paenibacillaceae</taxon>
        <taxon>Paenibacillus</taxon>
    </lineage>
</organism>
<keyword evidence="1" id="KW-0472">Membrane</keyword>
<dbReference type="RefSeq" id="WP_285747161.1">
    <property type="nucleotide sequence ID" value="NZ_CP127162.1"/>
</dbReference>
<dbReference type="Proteomes" id="UP001236415">
    <property type="component" value="Chromosome"/>
</dbReference>
<evidence type="ECO:0008006" key="4">
    <source>
        <dbReference type="Google" id="ProtNLM"/>
    </source>
</evidence>
<protein>
    <recommendedName>
        <fullName evidence="4">DUF4359 domain-containing protein</fullName>
    </recommendedName>
</protein>
<accession>A0ABY8X5J3</accession>
<gene>
    <name evidence="2" type="ORF">QPK24_06415</name>
</gene>
<name>A0ABY8X5J3_9BACL</name>
<feature type="transmembrane region" description="Helical" evidence="1">
    <location>
        <begin position="7"/>
        <end position="26"/>
    </location>
</feature>
<sequence>MKRVNRKFNWILGFVGFIISLFIITAPDEVDYNEWLSSKQGIICDHSGLESGCKMGDRAINRDTSEIKNARIYLQVRETFSQPNKEYDIKAVGVLNHFFDMSSFTIYD</sequence>
<evidence type="ECO:0000256" key="1">
    <source>
        <dbReference type="SAM" id="Phobius"/>
    </source>
</evidence>
<proteinExistence type="predicted"/>
<keyword evidence="1" id="KW-0812">Transmembrane</keyword>
<dbReference type="EMBL" id="CP127162">
    <property type="protein sequence ID" value="WIV20323.1"/>
    <property type="molecule type" value="Genomic_DNA"/>
</dbReference>
<evidence type="ECO:0000313" key="3">
    <source>
        <dbReference type="Proteomes" id="UP001236415"/>
    </source>
</evidence>
<keyword evidence="3" id="KW-1185">Reference proteome</keyword>
<evidence type="ECO:0000313" key="2">
    <source>
        <dbReference type="EMBL" id="WIV20323.1"/>
    </source>
</evidence>